<sequence>MSDFAIYSLDAGKGLLALSPCPGLTGDYELDAEQIQAWRPSFVLTMTPLAELEQLGAAKFMADVPTFGARWLHFPVKDFGSPDATQTQAWTEISEKIRKALLGGGRVLVHCRGGCGRSGMAVLRLLIEMGETVSDALTRLRYVRHCAVETDAQFDWAVAGQSEGVGEDPPSSSGV</sequence>
<dbReference type="InterPro" id="IPR000340">
    <property type="entry name" value="Dual-sp_phosphatase_cat-dom"/>
</dbReference>
<reference evidence="2" key="1">
    <citation type="submission" date="2020-07" db="EMBL/GenBank/DDBJ databases">
        <title>Genome sequences of bacteria associated with the marine, planktonic diatom Thalassiosira profunda strain ECT2AJA-044.</title>
        <authorList>
            <person name="Gargas C.B."/>
            <person name="Roberts W.R."/>
            <person name="Alverson A.J."/>
        </authorList>
    </citation>
    <scope>NUCLEOTIDE SEQUENCE</scope>
    <source>
        <strain evidence="2">ECT2AJA-044</strain>
    </source>
</reference>
<dbReference type="InterPro" id="IPR050561">
    <property type="entry name" value="PTP"/>
</dbReference>
<dbReference type="Pfam" id="PF00782">
    <property type="entry name" value="DSPc"/>
    <property type="match status" value="1"/>
</dbReference>
<dbReference type="SMART" id="SM00404">
    <property type="entry name" value="PTPc_motif"/>
    <property type="match status" value="1"/>
</dbReference>
<evidence type="ECO:0000313" key="3">
    <source>
        <dbReference type="Proteomes" id="UP000665026"/>
    </source>
</evidence>
<dbReference type="PANTHER" id="PTHR23339">
    <property type="entry name" value="TYROSINE SPECIFIC PROTEIN PHOSPHATASE AND DUAL SPECIFICITY PROTEIN PHOSPHATASE"/>
    <property type="match status" value="1"/>
</dbReference>
<organism evidence="2 3">
    <name type="scientific">Cognatishimia activa</name>
    <dbReference type="NCBI Taxonomy" id="1715691"/>
    <lineage>
        <taxon>Bacteria</taxon>
        <taxon>Pseudomonadati</taxon>
        <taxon>Pseudomonadota</taxon>
        <taxon>Alphaproteobacteria</taxon>
        <taxon>Rhodobacterales</taxon>
        <taxon>Paracoccaceae</taxon>
        <taxon>Cognatishimia</taxon>
    </lineage>
</organism>
<dbReference type="AlphaFoldDB" id="A0A975I9B3"/>
<dbReference type="InterPro" id="IPR003595">
    <property type="entry name" value="Tyr_Pase_cat"/>
</dbReference>
<name>A0A975I9B3_9RHOB</name>
<dbReference type="KEGG" id="cact:HZ995_04135"/>
<dbReference type="RefSeq" id="WP_209357415.1">
    <property type="nucleotide sequence ID" value="NZ_CP060010.1"/>
</dbReference>
<evidence type="ECO:0000259" key="1">
    <source>
        <dbReference type="PROSITE" id="PS50056"/>
    </source>
</evidence>
<dbReference type="SUPFAM" id="SSF52799">
    <property type="entry name" value="(Phosphotyrosine protein) phosphatases II"/>
    <property type="match status" value="1"/>
</dbReference>
<dbReference type="PROSITE" id="PS50056">
    <property type="entry name" value="TYR_PHOSPHATASE_2"/>
    <property type="match status" value="1"/>
</dbReference>
<dbReference type="EMBL" id="CP060010">
    <property type="protein sequence ID" value="QTN36716.1"/>
    <property type="molecule type" value="Genomic_DNA"/>
</dbReference>
<dbReference type="InterPro" id="IPR000387">
    <property type="entry name" value="Tyr_Pase_dom"/>
</dbReference>
<proteinExistence type="predicted"/>
<dbReference type="Gene3D" id="3.90.190.10">
    <property type="entry name" value="Protein tyrosine phosphatase superfamily"/>
    <property type="match status" value="1"/>
</dbReference>
<protein>
    <submittedName>
        <fullName evidence="2">Dual specificity protein phosphatase family protein</fullName>
    </submittedName>
</protein>
<accession>A0A975I9B3</accession>
<evidence type="ECO:0000313" key="2">
    <source>
        <dbReference type="EMBL" id="QTN36716.1"/>
    </source>
</evidence>
<gene>
    <name evidence="2" type="ORF">HZ995_04135</name>
</gene>
<dbReference type="Proteomes" id="UP000665026">
    <property type="component" value="Chromosome"/>
</dbReference>
<dbReference type="PROSITE" id="PS00383">
    <property type="entry name" value="TYR_PHOSPHATASE_1"/>
    <property type="match status" value="1"/>
</dbReference>
<dbReference type="InterPro" id="IPR029021">
    <property type="entry name" value="Prot-tyrosine_phosphatase-like"/>
</dbReference>
<dbReference type="InterPro" id="IPR016130">
    <property type="entry name" value="Tyr_Pase_AS"/>
</dbReference>
<feature type="domain" description="Tyrosine specific protein phosphatases" evidence="1">
    <location>
        <begin position="88"/>
        <end position="155"/>
    </location>
</feature>